<dbReference type="GO" id="GO:0004518">
    <property type="term" value="F:nuclease activity"/>
    <property type="evidence" value="ECO:0007669"/>
    <property type="project" value="InterPro"/>
</dbReference>
<name>A0AAW1NS04_9CHLO</name>
<reference evidence="4 5" key="1">
    <citation type="journal article" date="2024" name="Nat. Commun.">
        <title>Phylogenomics reveals the evolutionary origins of lichenization in chlorophyte algae.</title>
        <authorList>
            <person name="Puginier C."/>
            <person name="Libourel C."/>
            <person name="Otte J."/>
            <person name="Skaloud P."/>
            <person name="Haon M."/>
            <person name="Grisel S."/>
            <person name="Petersen M."/>
            <person name="Berrin J.G."/>
            <person name="Delaux P.M."/>
            <person name="Dal Grande F."/>
            <person name="Keller J."/>
        </authorList>
    </citation>
    <scope>NUCLEOTIDE SEQUENCE [LARGE SCALE GENOMIC DNA]</scope>
    <source>
        <strain evidence="4 5">SAG 2036</strain>
    </source>
</reference>
<evidence type="ECO:0000259" key="3">
    <source>
        <dbReference type="PROSITE" id="PS51658"/>
    </source>
</evidence>
<evidence type="ECO:0000256" key="2">
    <source>
        <dbReference type="ARBA" id="ARBA00025428"/>
    </source>
</evidence>
<organism evidence="4 5">
    <name type="scientific">Symbiochloris irregularis</name>
    <dbReference type="NCBI Taxonomy" id="706552"/>
    <lineage>
        <taxon>Eukaryota</taxon>
        <taxon>Viridiplantae</taxon>
        <taxon>Chlorophyta</taxon>
        <taxon>core chlorophytes</taxon>
        <taxon>Trebouxiophyceae</taxon>
        <taxon>Trebouxiales</taxon>
        <taxon>Trebouxiaceae</taxon>
        <taxon>Symbiochloris</taxon>
    </lineage>
</organism>
<dbReference type="InterPro" id="IPR003729">
    <property type="entry name" value="Bi_nuclease_dom"/>
</dbReference>
<dbReference type="PANTHER" id="PTHR15160:SF1">
    <property type="entry name" value="VON HIPPEL-LINDAU DISEASE TUMOR SUPPRESSOR"/>
    <property type="match status" value="1"/>
</dbReference>
<dbReference type="Pfam" id="PF02577">
    <property type="entry name" value="BFN_dom"/>
    <property type="match status" value="1"/>
</dbReference>
<comment type="similarity">
    <text evidence="1">Belongs to the bifunctional nuclease family.</text>
</comment>
<dbReference type="InterPro" id="IPR036104">
    <property type="entry name" value="BFN_sf"/>
</dbReference>
<gene>
    <name evidence="4" type="ORF">WJX73_002576</name>
</gene>
<dbReference type="SUPFAM" id="SSF103256">
    <property type="entry name" value="Hypothetical protein TM0160"/>
    <property type="match status" value="1"/>
</dbReference>
<dbReference type="Proteomes" id="UP001465755">
    <property type="component" value="Unassembled WGS sequence"/>
</dbReference>
<evidence type="ECO:0000313" key="4">
    <source>
        <dbReference type="EMBL" id="KAK9792065.1"/>
    </source>
</evidence>
<dbReference type="GO" id="GO:0005634">
    <property type="term" value="C:nucleus"/>
    <property type="evidence" value="ECO:0007669"/>
    <property type="project" value="TreeGrafter"/>
</dbReference>
<dbReference type="GO" id="GO:0016567">
    <property type="term" value="P:protein ubiquitination"/>
    <property type="evidence" value="ECO:0007669"/>
    <property type="project" value="TreeGrafter"/>
</dbReference>
<sequence>MQGPLAALHRPQMLLHTSSCASISCLRSATPFSRPSVVPCEPACTSSAVLERSRTAVEAQPVAHSSRSRTLRCRASTERHPFKEEDYVRVEVQVHAAHLGQHSSGNLVMYAHGTKATKPETPVLILQVSGDALLAISNLLTRRHHDRPLALDVLSTVLARGQEISKSDWKLACVAVTELRGMIFIGRLFFGRDTGEMVWDTDCRPSDGTWLALKEKAPIYVHKSVWDSHTVPMNTLNQHSSSASASAGTDSLDQLTGLDALTTTRDEDPESLKLLKRKLGVAIAEEDYALAANIRDHPYMVLHLKAVQHRQAGQKAEAQEIYQQLRQLIHQREEDSGSFTSDHGTSESQT</sequence>
<accession>A0AAW1NS04</accession>
<dbReference type="Gene3D" id="3.10.690.10">
    <property type="entry name" value="Bifunctional nuclease domain"/>
    <property type="match status" value="1"/>
</dbReference>
<proteinExistence type="inferred from homology"/>
<evidence type="ECO:0000256" key="1">
    <source>
        <dbReference type="ARBA" id="ARBA00009095"/>
    </source>
</evidence>
<dbReference type="EMBL" id="JALJOQ010000167">
    <property type="protein sequence ID" value="KAK9792065.1"/>
    <property type="molecule type" value="Genomic_DNA"/>
</dbReference>
<protein>
    <recommendedName>
        <fullName evidence="3">BFN domain-containing protein</fullName>
    </recommendedName>
</protein>
<dbReference type="GO" id="GO:0030891">
    <property type="term" value="C:VCB complex"/>
    <property type="evidence" value="ECO:0007669"/>
    <property type="project" value="TreeGrafter"/>
</dbReference>
<feature type="domain" description="BFN" evidence="3">
    <location>
        <begin position="89"/>
        <end position="233"/>
    </location>
</feature>
<comment type="function">
    <text evidence="2">Bifunctional nuclease with both RNase and DNase activities. Involved in basal defense response. Participates in abscisic acid-derived callose deposition following infection by a necrotrophic pathogen.</text>
</comment>
<keyword evidence="5" id="KW-1185">Reference proteome</keyword>
<evidence type="ECO:0000313" key="5">
    <source>
        <dbReference type="Proteomes" id="UP001465755"/>
    </source>
</evidence>
<dbReference type="PROSITE" id="PS51658">
    <property type="entry name" value="BFN"/>
    <property type="match status" value="1"/>
</dbReference>
<comment type="caution">
    <text evidence="4">The sequence shown here is derived from an EMBL/GenBank/DDBJ whole genome shotgun (WGS) entry which is preliminary data.</text>
</comment>
<dbReference type="AlphaFoldDB" id="A0AAW1NS04"/>
<dbReference type="PANTHER" id="PTHR15160">
    <property type="entry name" value="VON HIPPEL-LINDAU PROTEIN"/>
    <property type="match status" value="1"/>
</dbReference>